<evidence type="ECO:0000313" key="1">
    <source>
        <dbReference type="EMBL" id="SIO01393.1"/>
    </source>
</evidence>
<dbReference type="RefSeq" id="WP_028462009.1">
    <property type="nucleotide sequence ID" value="NZ_FSRO01000001.1"/>
</dbReference>
<dbReference type="Proteomes" id="UP000185062">
    <property type="component" value="Unassembled WGS sequence"/>
</dbReference>
<accession>A0A1N6G1K6</accession>
<sequence length="276" mass="32091">MMITQITKEEIRDLTVKELAERMDAILEQNELERYGPERLKSKKDFPGEPSVLKILNSNHVQKMDEEKQRKICHLSFSTMLQMEFSNVASAASNHFVYVPGFTDDNWKSVKTQVNSAALDQFQIISSRISMEYFMELLYFLGEGERIKTKDSTFKKVKKWLNNPDNRFSYFAVHILRAFEFDRSFRTPEVHASSKLHGHVLRLQIPKTSEDCNSHLQLTNVMNGVWQPLLNILNDEKACSMQGSKEDFKWLESYLHDSNEDKTSFLQSIFDQMGSG</sequence>
<keyword evidence="2" id="KW-1185">Reference proteome</keyword>
<reference evidence="1 2" key="1">
    <citation type="submission" date="2016-12" db="EMBL/GenBank/DDBJ databases">
        <authorList>
            <person name="Song W.-J."/>
            <person name="Kurnit D.M."/>
        </authorList>
    </citation>
    <scope>NUCLEOTIDE SEQUENCE [LARGE SCALE GENOMIC DNA]</scope>
    <source>
        <strain evidence="1 2">ATCC 49181</strain>
    </source>
</reference>
<gene>
    <name evidence="1" type="ORF">SAMN02743940_0506</name>
</gene>
<protein>
    <submittedName>
        <fullName evidence="1">Uncharacterized protein</fullName>
    </submittedName>
</protein>
<dbReference type="AlphaFoldDB" id="A0A1N6G1K6"/>
<proteinExistence type="predicted"/>
<dbReference type="EMBL" id="FSRO01000001">
    <property type="protein sequence ID" value="SIO01393.1"/>
    <property type="molecule type" value="Genomic_DNA"/>
</dbReference>
<evidence type="ECO:0000313" key="2">
    <source>
        <dbReference type="Proteomes" id="UP000185062"/>
    </source>
</evidence>
<name>A0A1N6G1K6_9PROT</name>
<organism evidence="1 2">
    <name type="scientific">Nitrosomonas cryotolerans ATCC 49181</name>
    <dbReference type="NCBI Taxonomy" id="1131553"/>
    <lineage>
        <taxon>Bacteria</taxon>
        <taxon>Pseudomonadati</taxon>
        <taxon>Pseudomonadota</taxon>
        <taxon>Betaproteobacteria</taxon>
        <taxon>Nitrosomonadales</taxon>
        <taxon>Nitrosomonadaceae</taxon>
        <taxon>Nitrosomonas</taxon>
    </lineage>
</organism>